<dbReference type="RefSeq" id="XP_025832539.1">
    <property type="nucleotide sequence ID" value="XM_025976754.1"/>
</dbReference>
<dbReference type="InterPro" id="IPR030429">
    <property type="entry name" value="Sarcospan"/>
</dbReference>
<feature type="transmembrane region" description="Helical" evidence="2">
    <location>
        <begin position="224"/>
        <end position="246"/>
    </location>
</feature>
<feature type="transmembrane region" description="Helical" evidence="2">
    <location>
        <begin position="150"/>
        <end position="171"/>
    </location>
</feature>
<gene>
    <name evidence="4" type="primary">LOC112905082</name>
</gene>
<feature type="transmembrane region" description="Helical" evidence="2">
    <location>
        <begin position="298"/>
        <end position="322"/>
    </location>
</feature>
<evidence type="ECO:0000256" key="1">
    <source>
        <dbReference type="SAM" id="MobiDB-lite"/>
    </source>
</evidence>
<dbReference type="KEGG" id="apln:112905082"/>
<keyword evidence="3" id="KW-1185">Reference proteome</keyword>
<dbReference type="FunCoup" id="A0A7F5R998">
    <property type="interactions" value="5"/>
</dbReference>
<proteinExistence type="predicted"/>
<feature type="region of interest" description="Disordered" evidence="1">
    <location>
        <begin position="1"/>
        <end position="31"/>
    </location>
</feature>
<protein>
    <submittedName>
        <fullName evidence="4">Sarcospan isoform X1</fullName>
    </submittedName>
</protein>
<keyword evidence="2" id="KW-1133">Transmembrane helix</keyword>
<evidence type="ECO:0000313" key="4">
    <source>
        <dbReference type="RefSeq" id="XP_025832539.1"/>
    </source>
</evidence>
<reference evidence="4" key="1">
    <citation type="submission" date="2025-08" db="UniProtKB">
        <authorList>
            <consortium name="RefSeq"/>
        </authorList>
    </citation>
    <scope>IDENTIFICATION</scope>
    <source>
        <tissue evidence="4">Entire body</tissue>
    </source>
</reference>
<dbReference type="GO" id="GO:0042383">
    <property type="term" value="C:sarcolemma"/>
    <property type="evidence" value="ECO:0007669"/>
    <property type="project" value="TreeGrafter"/>
</dbReference>
<keyword evidence="2" id="KW-0472">Membrane</keyword>
<keyword evidence="2" id="KW-0812">Transmembrane</keyword>
<accession>A0A7F5R998</accession>
<feature type="transmembrane region" description="Helical" evidence="2">
    <location>
        <begin position="183"/>
        <end position="203"/>
    </location>
</feature>
<dbReference type="PANTHER" id="PTHR15260:SF1">
    <property type="entry name" value="SARCOSPAN"/>
    <property type="match status" value="1"/>
</dbReference>
<dbReference type="InParanoid" id="A0A7F5R998"/>
<feature type="compositionally biased region" description="Low complexity" evidence="1">
    <location>
        <begin position="9"/>
        <end position="20"/>
    </location>
</feature>
<dbReference type="PANTHER" id="PTHR15260">
    <property type="entry name" value="SARCOSPAN"/>
    <property type="match status" value="1"/>
</dbReference>
<dbReference type="GeneID" id="112905082"/>
<dbReference type="OrthoDB" id="7685256at2759"/>
<dbReference type="GO" id="GO:0016010">
    <property type="term" value="C:dystrophin-associated glycoprotein complex"/>
    <property type="evidence" value="ECO:0007669"/>
    <property type="project" value="InterPro"/>
</dbReference>
<dbReference type="AlphaFoldDB" id="A0A7F5R998"/>
<organism evidence="3 4">
    <name type="scientific">Agrilus planipennis</name>
    <name type="common">Emerald ash borer</name>
    <name type="synonym">Agrilus marcopoli</name>
    <dbReference type="NCBI Taxonomy" id="224129"/>
    <lineage>
        <taxon>Eukaryota</taxon>
        <taxon>Metazoa</taxon>
        <taxon>Ecdysozoa</taxon>
        <taxon>Arthropoda</taxon>
        <taxon>Hexapoda</taxon>
        <taxon>Insecta</taxon>
        <taxon>Pterygota</taxon>
        <taxon>Neoptera</taxon>
        <taxon>Endopterygota</taxon>
        <taxon>Coleoptera</taxon>
        <taxon>Polyphaga</taxon>
        <taxon>Elateriformia</taxon>
        <taxon>Buprestoidea</taxon>
        <taxon>Buprestidae</taxon>
        <taxon>Agrilinae</taxon>
        <taxon>Agrilus</taxon>
    </lineage>
</organism>
<evidence type="ECO:0000256" key="2">
    <source>
        <dbReference type="SAM" id="Phobius"/>
    </source>
</evidence>
<name>A0A7F5R998_AGRPL</name>
<dbReference type="Proteomes" id="UP000192223">
    <property type="component" value="Unplaced"/>
</dbReference>
<sequence length="349" mass="38690">MENRKVKINNNLSQNQNCNQPGPDNDVTTSLSRPASYYDNIAGSSSLLANGVKTSEDDLTATLNSNGRSSHNYSLTNGTVTSAKTTVPTQTVLLNTTVPQNIAATANLATRHTPTRNSLRHSRMIVMTRTGKVSRKYMPKIMRYHRLAKALVSLQTILASALCFLAMWLLMWAPNLRTRDNPYWSAIPLLLSGILGLVLLCCCRKEYPGMPNEYSVITTKVFSIILTTISGAVCLIAAAFAIIHLVSLSVMVCSPPNQSNSTCFCKVTIDSYHYNQSVSPLIKSYHYMDLTCPEVDNVLTILLICSGIVNAISAIIALWYVYLHWASRYYYTYSKVRTKENKPIILTNA</sequence>
<evidence type="ECO:0000313" key="3">
    <source>
        <dbReference type="Proteomes" id="UP000192223"/>
    </source>
</evidence>